<name>A0AAU9TAW3_EUPED</name>
<evidence type="ECO:0000259" key="2">
    <source>
        <dbReference type="Pfam" id="PF13358"/>
    </source>
</evidence>
<comment type="caution">
    <text evidence="3">The sequence shown here is derived from an EMBL/GenBank/DDBJ whole genome shotgun (WGS) entry which is preliminary data.</text>
</comment>
<evidence type="ECO:0000313" key="4">
    <source>
        <dbReference type="Proteomes" id="UP001153954"/>
    </source>
</evidence>
<reference evidence="3" key="1">
    <citation type="submission" date="2022-03" db="EMBL/GenBank/DDBJ databases">
        <authorList>
            <person name="Tunstrom K."/>
        </authorList>
    </citation>
    <scope>NUCLEOTIDE SEQUENCE</scope>
</reference>
<dbReference type="Pfam" id="PF13358">
    <property type="entry name" value="DDE_3"/>
    <property type="match status" value="1"/>
</dbReference>
<sequence>MRSMSVEQRWQDLASLLTIPPPPDQYQHYHQHPHAPHHPHNISHGAAAGYTPNYHVPPPVPEKHDAYGAAAPLEGAYKVESAHLQQHDGLYYQKARLDFAKKYQRWTASDWRKVLFSDESKFHLFGSDGRKYVRRPAGTRYNVRYQTPTVKHGGGNIKVWGAFSANGIGPLVEIHGNMDAVMYKEILQNHMLPFAKKNLPRGWVFQHDNDPKHASRHVKNFLQSQKVRLLDWPSQSPDLNPIEHLWQNLKLRVGTKNYANKTELWSHLQREWKELPEDRISQLIESMPRRCAAVIAAKGMTTKY</sequence>
<organism evidence="3 4">
    <name type="scientific">Euphydryas editha</name>
    <name type="common">Edith's checkerspot</name>
    <dbReference type="NCBI Taxonomy" id="104508"/>
    <lineage>
        <taxon>Eukaryota</taxon>
        <taxon>Metazoa</taxon>
        <taxon>Ecdysozoa</taxon>
        <taxon>Arthropoda</taxon>
        <taxon>Hexapoda</taxon>
        <taxon>Insecta</taxon>
        <taxon>Pterygota</taxon>
        <taxon>Neoptera</taxon>
        <taxon>Endopterygota</taxon>
        <taxon>Lepidoptera</taxon>
        <taxon>Glossata</taxon>
        <taxon>Ditrysia</taxon>
        <taxon>Papilionoidea</taxon>
        <taxon>Nymphalidae</taxon>
        <taxon>Nymphalinae</taxon>
        <taxon>Euphydryas</taxon>
    </lineage>
</organism>
<dbReference type="Gene3D" id="3.30.420.10">
    <property type="entry name" value="Ribonuclease H-like superfamily/Ribonuclease H"/>
    <property type="match status" value="1"/>
</dbReference>
<dbReference type="InterPro" id="IPR038717">
    <property type="entry name" value="Tc1-like_DDE_dom"/>
</dbReference>
<dbReference type="InterPro" id="IPR036397">
    <property type="entry name" value="RNaseH_sf"/>
</dbReference>
<gene>
    <name evidence="3" type="ORF">EEDITHA_LOCUS338</name>
</gene>
<dbReference type="InterPro" id="IPR052338">
    <property type="entry name" value="Transposase_5"/>
</dbReference>
<dbReference type="EMBL" id="CAKOGL010000001">
    <property type="protein sequence ID" value="CAH2083693.1"/>
    <property type="molecule type" value="Genomic_DNA"/>
</dbReference>
<evidence type="ECO:0000313" key="3">
    <source>
        <dbReference type="EMBL" id="CAH2083693.1"/>
    </source>
</evidence>
<dbReference type="AlphaFoldDB" id="A0AAU9TAW3"/>
<dbReference type="GO" id="GO:0003676">
    <property type="term" value="F:nucleic acid binding"/>
    <property type="evidence" value="ECO:0007669"/>
    <property type="project" value="InterPro"/>
</dbReference>
<protein>
    <recommendedName>
        <fullName evidence="2">Tc1-like transposase DDE domain-containing protein</fullName>
    </recommendedName>
</protein>
<dbReference type="PANTHER" id="PTHR23022">
    <property type="entry name" value="TRANSPOSABLE ELEMENT-RELATED"/>
    <property type="match status" value="1"/>
</dbReference>
<feature type="region of interest" description="Disordered" evidence="1">
    <location>
        <begin position="22"/>
        <end position="56"/>
    </location>
</feature>
<feature type="domain" description="Tc1-like transposase DDE" evidence="2">
    <location>
        <begin position="114"/>
        <end position="262"/>
    </location>
</feature>
<proteinExistence type="predicted"/>
<dbReference type="PANTHER" id="PTHR23022:SF134">
    <property type="entry name" value="TRANSPOSABLE ELEMENT TC1 TRANSPOSASE"/>
    <property type="match status" value="1"/>
</dbReference>
<feature type="compositionally biased region" description="Basic residues" evidence="1">
    <location>
        <begin position="29"/>
        <end position="41"/>
    </location>
</feature>
<dbReference type="Proteomes" id="UP001153954">
    <property type="component" value="Unassembled WGS sequence"/>
</dbReference>
<keyword evidence="4" id="KW-1185">Reference proteome</keyword>
<evidence type="ECO:0000256" key="1">
    <source>
        <dbReference type="SAM" id="MobiDB-lite"/>
    </source>
</evidence>
<accession>A0AAU9TAW3</accession>